<evidence type="ECO:0000256" key="2">
    <source>
        <dbReference type="ARBA" id="ARBA00022771"/>
    </source>
</evidence>
<proteinExistence type="predicted"/>
<feature type="non-terminal residue" evidence="6">
    <location>
        <position position="595"/>
    </location>
</feature>
<keyword evidence="2 4" id="KW-0863">Zinc-finger</keyword>
<dbReference type="InterPro" id="IPR002893">
    <property type="entry name" value="Znf_MYND"/>
</dbReference>
<dbReference type="Proteomes" id="UP001362999">
    <property type="component" value="Unassembled WGS sequence"/>
</dbReference>
<feature type="domain" description="MYND-type" evidence="5">
    <location>
        <begin position="426"/>
        <end position="469"/>
    </location>
</feature>
<evidence type="ECO:0000256" key="3">
    <source>
        <dbReference type="ARBA" id="ARBA00022833"/>
    </source>
</evidence>
<dbReference type="SUPFAM" id="SSF144232">
    <property type="entry name" value="HIT/MYND zinc finger-like"/>
    <property type="match status" value="1"/>
</dbReference>
<gene>
    <name evidence="6" type="ORF">R3P38DRAFT_3449664</name>
</gene>
<name>A0AAW0CVL1_9AGAR</name>
<reference evidence="6 7" key="1">
    <citation type="journal article" date="2024" name="J Genomics">
        <title>Draft genome sequencing and assembly of Favolaschia claudopus CIRM-BRFM 2984 isolated from oak limbs.</title>
        <authorList>
            <person name="Navarro D."/>
            <person name="Drula E."/>
            <person name="Chaduli D."/>
            <person name="Cazenave R."/>
            <person name="Ahrendt S."/>
            <person name="Wang J."/>
            <person name="Lipzen A."/>
            <person name="Daum C."/>
            <person name="Barry K."/>
            <person name="Grigoriev I.V."/>
            <person name="Favel A."/>
            <person name="Rosso M.N."/>
            <person name="Martin F."/>
        </authorList>
    </citation>
    <scope>NUCLEOTIDE SEQUENCE [LARGE SCALE GENOMIC DNA]</scope>
    <source>
        <strain evidence="6 7">CIRM-BRFM 2984</strain>
    </source>
</reference>
<evidence type="ECO:0000313" key="6">
    <source>
        <dbReference type="EMBL" id="KAK7042861.1"/>
    </source>
</evidence>
<comment type="caution">
    <text evidence="6">The sequence shown here is derived from an EMBL/GenBank/DDBJ whole genome shotgun (WGS) entry which is preliminary data.</text>
</comment>
<keyword evidence="3" id="KW-0862">Zinc</keyword>
<evidence type="ECO:0000256" key="1">
    <source>
        <dbReference type="ARBA" id="ARBA00022723"/>
    </source>
</evidence>
<dbReference type="PROSITE" id="PS50865">
    <property type="entry name" value="ZF_MYND_2"/>
    <property type="match status" value="1"/>
</dbReference>
<organism evidence="6 7">
    <name type="scientific">Favolaschia claudopus</name>
    <dbReference type="NCBI Taxonomy" id="2862362"/>
    <lineage>
        <taxon>Eukaryota</taxon>
        <taxon>Fungi</taxon>
        <taxon>Dikarya</taxon>
        <taxon>Basidiomycota</taxon>
        <taxon>Agaricomycotina</taxon>
        <taxon>Agaricomycetes</taxon>
        <taxon>Agaricomycetidae</taxon>
        <taxon>Agaricales</taxon>
        <taxon>Marasmiineae</taxon>
        <taxon>Mycenaceae</taxon>
        <taxon>Favolaschia</taxon>
    </lineage>
</organism>
<dbReference type="PROSITE" id="PS01360">
    <property type="entry name" value="ZF_MYND_1"/>
    <property type="match status" value="1"/>
</dbReference>
<evidence type="ECO:0000313" key="7">
    <source>
        <dbReference type="Proteomes" id="UP001362999"/>
    </source>
</evidence>
<dbReference type="GO" id="GO:0008270">
    <property type="term" value="F:zinc ion binding"/>
    <property type="evidence" value="ECO:0007669"/>
    <property type="project" value="UniProtKB-KW"/>
</dbReference>
<sequence>MHPHLEPRRLNLLPVTARRLAVRVLQALSHPRLPDNWLDFMEMVNDTPKRSIVYFLPVFYHFLEPLRVPREEQLDGLPGHIAAYIASALWCLGEIYVSLPVFEAAADIWPRIWAWNRFFWTYGSFLRQMFELVDDREMSLPLLRFCWYLWRHQPNRAIMLSSPGLTAYTVTAWVSFTDEDFTAYSDSLHMIRNFLVYGNPTPEDILDGVDDNAGNLAKLIMRQCEFAVPLAHDDPTVRMENMWLFEIVIDIVLAVDHIRIDNFARGAPGFLTSALLAFEFVKIVSISVHTLSAFSYSTQNLRNLIKHSLMILCLAFQRDNPQQLIQTSVQHGLLHIILCCARWHPSDDIHQVLHFLLMEILGPYSVYCGPLAVLESSHAEVTYPAHFSHPAVCAAWTCFSDSLRWRCSALNVFRSRQRSSLTLTACDNVECEAVLEKNRLKRCSGCRSVLYCCRSCQIVDWRDGHRKACVWYLDMRTKSDCNFTREEYAFLRFLLHQDHVGLRAKCVLEYAKIISAAPNTDTISAGFLDYCTLPVSFKVYDFPAQMSQEDADYWQNIKRRVFKSCGRMSLDFLRVKMGGDRSGTIGIPLRRLNNE</sequence>
<dbReference type="Pfam" id="PF01753">
    <property type="entry name" value="zf-MYND"/>
    <property type="match status" value="1"/>
</dbReference>
<keyword evidence="7" id="KW-1185">Reference proteome</keyword>
<evidence type="ECO:0000259" key="5">
    <source>
        <dbReference type="PROSITE" id="PS50865"/>
    </source>
</evidence>
<protein>
    <recommendedName>
        <fullName evidence="5">MYND-type domain-containing protein</fullName>
    </recommendedName>
</protein>
<dbReference type="AlphaFoldDB" id="A0AAW0CVL1"/>
<dbReference type="Gene3D" id="6.10.140.2220">
    <property type="match status" value="1"/>
</dbReference>
<dbReference type="EMBL" id="JAWWNJ010000013">
    <property type="protein sequence ID" value="KAK7042861.1"/>
    <property type="molecule type" value="Genomic_DNA"/>
</dbReference>
<evidence type="ECO:0000256" key="4">
    <source>
        <dbReference type="PROSITE-ProRule" id="PRU00134"/>
    </source>
</evidence>
<accession>A0AAW0CVL1</accession>
<keyword evidence="1" id="KW-0479">Metal-binding</keyword>